<proteinExistence type="inferred from homology"/>
<evidence type="ECO:0000313" key="20">
    <source>
        <dbReference type="Proteomes" id="UP000703315"/>
    </source>
</evidence>
<dbReference type="NCBIfam" id="TIGR00179">
    <property type="entry name" value="murB"/>
    <property type="match status" value="1"/>
</dbReference>
<comment type="caution">
    <text evidence="19">The sequence shown here is derived from an EMBL/GenBank/DDBJ whole genome shotgun (WGS) entry which is preliminary data.</text>
</comment>
<evidence type="ECO:0000256" key="1">
    <source>
        <dbReference type="ARBA" id="ARBA00001974"/>
    </source>
</evidence>
<dbReference type="Pfam" id="PF02873">
    <property type="entry name" value="MurB_C"/>
    <property type="match status" value="1"/>
</dbReference>
<dbReference type="GO" id="GO:0071949">
    <property type="term" value="F:FAD binding"/>
    <property type="evidence" value="ECO:0007669"/>
    <property type="project" value="InterPro"/>
</dbReference>
<keyword evidence="10 17" id="KW-0521">NADP</keyword>
<dbReference type="NCBIfam" id="NF010478">
    <property type="entry name" value="PRK13903.1"/>
    <property type="match status" value="1"/>
</dbReference>
<evidence type="ECO:0000256" key="10">
    <source>
        <dbReference type="ARBA" id="ARBA00022857"/>
    </source>
</evidence>
<evidence type="ECO:0000256" key="2">
    <source>
        <dbReference type="ARBA" id="ARBA00003921"/>
    </source>
</evidence>
<dbReference type="GO" id="GO:0005829">
    <property type="term" value="C:cytosol"/>
    <property type="evidence" value="ECO:0007669"/>
    <property type="project" value="TreeGrafter"/>
</dbReference>
<dbReference type="SUPFAM" id="SSF56194">
    <property type="entry name" value="Uridine diphospho-N-Acetylenolpyruvylglucosamine reductase, MurB, C-terminal domain"/>
    <property type="match status" value="1"/>
</dbReference>
<dbReference type="GO" id="GO:0071555">
    <property type="term" value="P:cell wall organization"/>
    <property type="evidence" value="ECO:0007669"/>
    <property type="project" value="UniProtKB-KW"/>
</dbReference>
<evidence type="ECO:0000256" key="16">
    <source>
        <dbReference type="ARBA" id="ARBA00048914"/>
    </source>
</evidence>
<evidence type="ECO:0000256" key="17">
    <source>
        <dbReference type="HAMAP-Rule" id="MF_00037"/>
    </source>
</evidence>
<evidence type="ECO:0000256" key="12">
    <source>
        <dbReference type="ARBA" id="ARBA00022984"/>
    </source>
</evidence>
<sequence>MTQNLLANYTTARVGGPATTWVKVTTENQLTRAIAEADSADVPLLVVAGGSNLLVADEGFPGTVVQIATQGIEVVETTDTNVHIRVAAGHTWDDVVAWSVAEGLTGIEALSGIPGSTGATPVQNVGAYGADISQTLHSIRVWDRKARKIIELTGDDLEFGYRDSIIKRSIVSSTTNFRNASPRWIVLSVDLQLTKTGELAPVRYAQLARALNVELGDRAPLEHIRQTVLDLRASKGMVLEATDYDTWSTGSFFTNPIVPIEVADTLPDEAPRFAHHEAGNDVETVKLSAAWLIDHAGFHKGFGLNGESGTVEGRASLSTKHTLALTNRGSATTQDMVRIASLVRDGVVKKWGITLVPEPVLVGVQLADPQTVRSTR</sequence>
<dbReference type="InterPro" id="IPR036318">
    <property type="entry name" value="FAD-bd_PCMH-like_sf"/>
</dbReference>
<organism evidence="19 20">
    <name type="scientific">Enteractinococcus helveticum</name>
    <dbReference type="NCBI Taxonomy" id="1837282"/>
    <lineage>
        <taxon>Bacteria</taxon>
        <taxon>Bacillati</taxon>
        <taxon>Actinomycetota</taxon>
        <taxon>Actinomycetes</taxon>
        <taxon>Micrococcales</taxon>
        <taxon>Micrococcaceae</taxon>
    </lineage>
</organism>
<dbReference type="PANTHER" id="PTHR21071">
    <property type="entry name" value="UDP-N-ACETYLENOLPYRUVOYLGLUCOSAMINE REDUCTASE"/>
    <property type="match status" value="1"/>
</dbReference>
<dbReference type="PROSITE" id="PS51387">
    <property type="entry name" value="FAD_PCMH"/>
    <property type="match status" value="1"/>
</dbReference>
<evidence type="ECO:0000256" key="9">
    <source>
        <dbReference type="ARBA" id="ARBA00022827"/>
    </source>
</evidence>
<dbReference type="InterPro" id="IPR036635">
    <property type="entry name" value="MurB_C_sf"/>
</dbReference>
<evidence type="ECO:0000256" key="8">
    <source>
        <dbReference type="ARBA" id="ARBA00022630"/>
    </source>
</evidence>
<dbReference type="Proteomes" id="UP000703315">
    <property type="component" value="Unassembled WGS sequence"/>
</dbReference>
<name>A0A921FMD3_9MICC</name>
<evidence type="ECO:0000259" key="18">
    <source>
        <dbReference type="PROSITE" id="PS51387"/>
    </source>
</evidence>
<dbReference type="SUPFAM" id="SSF56176">
    <property type="entry name" value="FAD-binding/transporter-associated domain-like"/>
    <property type="match status" value="1"/>
</dbReference>
<evidence type="ECO:0000256" key="15">
    <source>
        <dbReference type="ARBA" id="ARBA00023316"/>
    </source>
</evidence>
<dbReference type="HAMAP" id="MF_00037">
    <property type="entry name" value="MurB"/>
    <property type="match status" value="1"/>
</dbReference>
<protein>
    <recommendedName>
        <fullName evidence="17">UDP-N-acetylenolpyruvoylglucosamine reductase</fullName>
        <ecNumber evidence="17">1.3.1.98</ecNumber>
    </recommendedName>
    <alternativeName>
        <fullName evidence="17">UDP-N-acetylmuramate dehydrogenase</fullName>
    </alternativeName>
</protein>
<feature type="active site" evidence="17">
    <location>
        <position position="162"/>
    </location>
</feature>
<gene>
    <name evidence="17" type="primary">murB</name>
    <name evidence="19" type="ORF">K8V32_08070</name>
</gene>
<dbReference type="InterPro" id="IPR016166">
    <property type="entry name" value="FAD-bd_PCMH"/>
</dbReference>
<comment type="catalytic activity">
    <reaction evidence="16 17">
        <text>UDP-N-acetyl-alpha-D-muramate + NADP(+) = UDP-N-acetyl-3-O-(1-carboxyvinyl)-alpha-D-glucosamine + NADPH + H(+)</text>
        <dbReference type="Rhea" id="RHEA:12248"/>
        <dbReference type="ChEBI" id="CHEBI:15378"/>
        <dbReference type="ChEBI" id="CHEBI:57783"/>
        <dbReference type="ChEBI" id="CHEBI:58349"/>
        <dbReference type="ChEBI" id="CHEBI:68483"/>
        <dbReference type="ChEBI" id="CHEBI:70757"/>
        <dbReference type="EC" id="1.3.1.98"/>
    </reaction>
</comment>
<dbReference type="GO" id="GO:0008762">
    <property type="term" value="F:UDP-N-acetylmuramate dehydrogenase activity"/>
    <property type="evidence" value="ECO:0007669"/>
    <property type="project" value="UniProtKB-UniRule"/>
</dbReference>
<evidence type="ECO:0000256" key="14">
    <source>
        <dbReference type="ARBA" id="ARBA00023306"/>
    </source>
</evidence>
<keyword evidence="7 17" id="KW-0132">Cell division</keyword>
<keyword evidence="13 17" id="KW-0560">Oxidoreductase</keyword>
<evidence type="ECO:0000313" key="19">
    <source>
        <dbReference type="EMBL" id="HJF14748.1"/>
    </source>
</evidence>
<dbReference type="InterPro" id="IPR011601">
    <property type="entry name" value="MurB_C"/>
</dbReference>
<comment type="subcellular location">
    <subcellularLocation>
        <location evidence="3 17">Cytoplasm</location>
    </subcellularLocation>
</comment>
<evidence type="ECO:0000256" key="7">
    <source>
        <dbReference type="ARBA" id="ARBA00022618"/>
    </source>
</evidence>
<keyword evidence="11 17" id="KW-0133">Cell shape</keyword>
<comment type="similarity">
    <text evidence="5 17">Belongs to the MurB family.</text>
</comment>
<feature type="domain" description="FAD-binding PCMH-type" evidence="18">
    <location>
        <begin position="14"/>
        <end position="196"/>
    </location>
</feature>
<keyword evidence="8 17" id="KW-0285">Flavoprotein</keyword>
<keyword evidence="12 17" id="KW-0573">Peptidoglycan synthesis</keyword>
<dbReference type="EMBL" id="DYXC01000084">
    <property type="protein sequence ID" value="HJF14748.1"/>
    <property type="molecule type" value="Genomic_DNA"/>
</dbReference>
<dbReference type="Gene3D" id="3.90.78.10">
    <property type="entry name" value="UDP-N-acetylenolpyruvoylglucosamine reductase, C-terminal domain"/>
    <property type="match status" value="1"/>
</dbReference>
<dbReference type="InterPro" id="IPR003170">
    <property type="entry name" value="MurB"/>
</dbReference>
<dbReference type="InterPro" id="IPR016169">
    <property type="entry name" value="FAD-bd_PCMH_sub2"/>
</dbReference>
<dbReference type="Pfam" id="PF01565">
    <property type="entry name" value="FAD_binding_4"/>
    <property type="match status" value="1"/>
</dbReference>
<dbReference type="InterPro" id="IPR006094">
    <property type="entry name" value="Oxid_FAD_bind_N"/>
</dbReference>
<dbReference type="AlphaFoldDB" id="A0A921FMD3"/>
<dbReference type="GO" id="GO:0009252">
    <property type="term" value="P:peptidoglycan biosynthetic process"/>
    <property type="evidence" value="ECO:0007669"/>
    <property type="project" value="UniProtKB-UniRule"/>
</dbReference>
<comment type="function">
    <text evidence="2 17">Cell wall formation.</text>
</comment>
<dbReference type="GO" id="GO:0008360">
    <property type="term" value="P:regulation of cell shape"/>
    <property type="evidence" value="ECO:0007669"/>
    <property type="project" value="UniProtKB-KW"/>
</dbReference>
<dbReference type="InterPro" id="IPR016167">
    <property type="entry name" value="FAD-bd_PCMH_sub1"/>
</dbReference>
<evidence type="ECO:0000256" key="6">
    <source>
        <dbReference type="ARBA" id="ARBA00022490"/>
    </source>
</evidence>
<comment type="pathway">
    <text evidence="4 17">Cell wall biogenesis; peptidoglycan biosynthesis.</text>
</comment>
<dbReference type="RefSeq" id="WP_303905573.1">
    <property type="nucleotide sequence ID" value="NZ_DYXC01000084.1"/>
</dbReference>
<reference evidence="19" key="1">
    <citation type="journal article" date="2021" name="PeerJ">
        <title>Extensive microbial diversity within the chicken gut microbiome revealed by metagenomics and culture.</title>
        <authorList>
            <person name="Gilroy R."/>
            <person name="Ravi A."/>
            <person name="Getino M."/>
            <person name="Pursley I."/>
            <person name="Horton D.L."/>
            <person name="Alikhan N.F."/>
            <person name="Baker D."/>
            <person name="Gharbi K."/>
            <person name="Hall N."/>
            <person name="Watson M."/>
            <person name="Adriaenssens E.M."/>
            <person name="Foster-Nyarko E."/>
            <person name="Jarju S."/>
            <person name="Secka A."/>
            <person name="Antonio M."/>
            <person name="Oren A."/>
            <person name="Chaudhuri R.R."/>
            <person name="La Ragione R."/>
            <person name="Hildebrand F."/>
            <person name="Pallen M.J."/>
        </authorList>
    </citation>
    <scope>NUCLEOTIDE SEQUENCE</scope>
    <source>
        <strain evidence="19">ChiHjej13B12-14962</strain>
    </source>
</reference>
<keyword evidence="6 17" id="KW-0963">Cytoplasm</keyword>
<feature type="active site" description="Proton donor" evidence="17">
    <location>
        <position position="251"/>
    </location>
</feature>
<keyword evidence="14 17" id="KW-0131">Cell cycle</keyword>
<evidence type="ECO:0000256" key="4">
    <source>
        <dbReference type="ARBA" id="ARBA00004752"/>
    </source>
</evidence>
<evidence type="ECO:0000256" key="5">
    <source>
        <dbReference type="ARBA" id="ARBA00010485"/>
    </source>
</evidence>
<dbReference type="Gene3D" id="3.30.465.10">
    <property type="match status" value="1"/>
</dbReference>
<dbReference type="Gene3D" id="3.30.43.10">
    <property type="entry name" value="Uridine Diphospho-n-acetylenolpyruvylglucosamine Reductase, domain 2"/>
    <property type="match status" value="1"/>
</dbReference>
<dbReference type="EC" id="1.3.1.98" evidence="17"/>
<keyword evidence="9 17" id="KW-0274">FAD</keyword>
<reference evidence="19" key="2">
    <citation type="submission" date="2021-09" db="EMBL/GenBank/DDBJ databases">
        <authorList>
            <person name="Gilroy R."/>
        </authorList>
    </citation>
    <scope>NUCLEOTIDE SEQUENCE</scope>
    <source>
        <strain evidence="19">ChiHjej13B12-14962</strain>
    </source>
</reference>
<dbReference type="GO" id="GO:0051301">
    <property type="term" value="P:cell division"/>
    <property type="evidence" value="ECO:0007669"/>
    <property type="project" value="UniProtKB-KW"/>
</dbReference>
<evidence type="ECO:0000256" key="13">
    <source>
        <dbReference type="ARBA" id="ARBA00023002"/>
    </source>
</evidence>
<dbReference type="PANTHER" id="PTHR21071:SF4">
    <property type="entry name" value="UDP-N-ACETYLENOLPYRUVOYLGLUCOSAMINE REDUCTASE"/>
    <property type="match status" value="1"/>
</dbReference>
<keyword evidence="15 17" id="KW-0961">Cell wall biogenesis/degradation</keyword>
<feature type="active site" evidence="17">
    <location>
        <position position="358"/>
    </location>
</feature>
<accession>A0A921FMD3</accession>
<comment type="cofactor">
    <cofactor evidence="1 17">
        <name>FAD</name>
        <dbReference type="ChEBI" id="CHEBI:57692"/>
    </cofactor>
</comment>
<evidence type="ECO:0000256" key="3">
    <source>
        <dbReference type="ARBA" id="ARBA00004496"/>
    </source>
</evidence>
<evidence type="ECO:0000256" key="11">
    <source>
        <dbReference type="ARBA" id="ARBA00022960"/>
    </source>
</evidence>